<evidence type="ECO:0000256" key="2">
    <source>
        <dbReference type="ARBA" id="ARBA00010379"/>
    </source>
</evidence>
<dbReference type="GO" id="GO:0003723">
    <property type="term" value="F:RNA binding"/>
    <property type="evidence" value="ECO:0007669"/>
    <property type="project" value="UniProtKB-KW"/>
</dbReference>
<proteinExistence type="inferred from homology"/>
<keyword evidence="5 12" id="KW-0378">Hydrolase</keyword>
<dbReference type="Gene3D" id="3.40.50.300">
    <property type="entry name" value="P-loop containing nucleotide triphosphate hydrolases"/>
    <property type="match status" value="2"/>
</dbReference>
<keyword evidence="6 12" id="KW-0347">Helicase</keyword>
<feature type="compositionally biased region" description="Basic and acidic residues" evidence="13">
    <location>
        <begin position="23"/>
        <end position="41"/>
    </location>
</feature>
<dbReference type="GO" id="GO:0005524">
    <property type="term" value="F:ATP binding"/>
    <property type="evidence" value="ECO:0007669"/>
    <property type="project" value="UniProtKB-KW"/>
</dbReference>
<evidence type="ECO:0000259" key="16">
    <source>
        <dbReference type="PROSITE" id="PS51195"/>
    </source>
</evidence>
<comment type="catalytic activity">
    <reaction evidence="10">
        <text>ATP + H2O = ADP + phosphate + H(+)</text>
        <dbReference type="Rhea" id="RHEA:13065"/>
        <dbReference type="ChEBI" id="CHEBI:15377"/>
        <dbReference type="ChEBI" id="CHEBI:15378"/>
        <dbReference type="ChEBI" id="CHEBI:30616"/>
        <dbReference type="ChEBI" id="CHEBI:43474"/>
        <dbReference type="ChEBI" id="CHEBI:456216"/>
        <dbReference type="EC" id="3.6.4.13"/>
    </reaction>
</comment>
<evidence type="ECO:0000259" key="14">
    <source>
        <dbReference type="PROSITE" id="PS51192"/>
    </source>
</evidence>
<dbReference type="PROSITE" id="PS00039">
    <property type="entry name" value="DEAD_ATP_HELICASE"/>
    <property type="match status" value="1"/>
</dbReference>
<dbReference type="AlphaFoldDB" id="A0AAV4C0P9"/>
<dbReference type="EMBL" id="BLXT01006100">
    <property type="protein sequence ID" value="GFO28946.1"/>
    <property type="molecule type" value="Genomic_DNA"/>
</dbReference>
<name>A0AAV4C0P9_9GAST</name>
<dbReference type="GO" id="GO:0016787">
    <property type="term" value="F:hydrolase activity"/>
    <property type="evidence" value="ECO:0007669"/>
    <property type="project" value="UniProtKB-KW"/>
</dbReference>
<feature type="short sequence motif" description="Q motif" evidence="11">
    <location>
        <begin position="78"/>
        <end position="106"/>
    </location>
</feature>
<keyword evidence="7 12" id="KW-0067">ATP-binding</keyword>
<dbReference type="GO" id="GO:0005730">
    <property type="term" value="C:nucleolus"/>
    <property type="evidence" value="ECO:0007669"/>
    <property type="project" value="UniProtKB-SubCell"/>
</dbReference>
<evidence type="ECO:0000313" key="17">
    <source>
        <dbReference type="EMBL" id="GFO28946.1"/>
    </source>
</evidence>
<dbReference type="SUPFAM" id="SSF52540">
    <property type="entry name" value="P-loop containing nucleoside triphosphate hydrolases"/>
    <property type="match status" value="2"/>
</dbReference>
<dbReference type="CDD" id="cd18787">
    <property type="entry name" value="SF2_C_DEAD"/>
    <property type="match status" value="1"/>
</dbReference>
<evidence type="ECO:0000313" key="18">
    <source>
        <dbReference type="Proteomes" id="UP000735302"/>
    </source>
</evidence>
<feature type="compositionally biased region" description="Basic and acidic residues" evidence="13">
    <location>
        <begin position="656"/>
        <end position="665"/>
    </location>
</feature>
<dbReference type="SMART" id="SM00487">
    <property type="entry name" value="DEXDc"/>
    <property type="match status" value="1"/>
</dbReference>
<dbReference type="InterPro" id="IPR027417">
    <property type="entry name" value="P-loop_NTPase"/>
</dbReference>
<dbReference type="PROSITE" id="PS51194">
    <property type="entry name" value="HELICASE_CTER"/>
    <property type="match status" value="1"/>
</dbReference>
<dbReference type="InterPro" id="IPR050079">
    <property type="entry name" value="DEAD_box_RNA_helicase"/>
</dbReference>
<evidence type="ECO:0000256" key="8">
    <source>
        <dbReference type="ARBA" id="ARBA00022884"/>
    </source>
</evidence>
<evidence type="ECO:0000256" key="11">
    <source>
        <dbReference type="PROSITE-ProRule" id="PRU00552"/>
    </source>
</evidence>
<keyword evidence="8" id="KW-0694">RNA-binding</keyword>
<dbReference type="GO" id="GO:0003724">
    <property type="term" value="F:RNA helicase activity"/>
    <property type="evidence" value="ECO:0007669"/>
    <property type="project" value="UniProtKB-EC"/>
</dbReference>
<feature type="compositionally biased region" description="Basic residues" evidence="13">
    <location>
        <begin position="1"/>
        <end position="17"/>
    </location>
</feature>
<accession>A0AAV4C0P9</accession>
<evidence type="ECO:0000256" key="4">
    <source>
        <dbReference type="ARBA" id="ARBA00022741"/>
    </source>
</evidence>
<feature type="region of interest" description="Disordered" evidence="13">
    <location>
        <begin position="586"/>
        <end position="679"/>
    </location>
</feature>
<dbReference type="Pfam" id="PF00270">
    <property type="entry name" value="DEAD"/>
    <property type="match status" value="1"/>
</dbReference>
<dbReference type="CDD" id="cd17959">
    <property type="entry name" value="DEADc_DDX54"/>
    <property type="match status" value="1"/>
</dbReference>
<dbReference type="InterPro" id="IPR033517">
    <property type="entry name" value="DDX54/DBP10_DEAD-box_helicase"/>
</dbReference>
<dbReference type="InterPro" id="IPR014014">
    <property type="entry name" value="RNA_helicase_DEAD_Q_motif"/>
</dbReference>
<dbReference type="Pfam" id="PF00271">
    <property type="entry name" value="Helicase_C"/>
    <property type="match status" value="1"/>
</dbReference>
<dbReference type="Proteomes" id="UP000735302">
    <property type="component" value="Unassembled WGS sequence"/>
</dbReference>
<reference evidence="17 18" key="1">
    <citation type="journal article" date="2021" name="Elife">
        <title>Chloroplast acquisition without the gene transfer in kleptoplastic sea slugs, Plakobranchus ocellatus.</title>
        <authorList>
            <person name="Maeda T."/>
            <person name="Takahashi S."/>
            <person name="Yoshida T."/>
            <person name="Shimamura S."/>
            <person name="Takaki Y."/>
            <person name="Nagai Y."/>
            <person name="Toyoda A."/>
            <person name="Suzuki Y."/>
            <person name="Arimoto A."/>
            <person name="Ishii H."/>
            <person name="Satoh N."/>
            <person name="Nishiyama T."/>
            <person name="Hasebe M."/>
            <person name="Maruyama T."/>
            <person name="Minagawa J."/>
            <person name="Obokata J."/>
            <person name="Shigenobu S."/>
        </authorList>
    </citation>
    <scope>NUCLEOTIDE SEQUENCE [LARGE SCALE GENOMIC DNA]</scope>
</reference>
<comment type="similarity">
    <text evidence="2">Belongs to the DEAD box helicase family. DDX54/DBP10 subfamily.</text>
</comment>
<comment type="caution">
    <text evidence="17">The sequence shown here is derived from an EMBL/GenBank/DDBJ whole genome shotgun (WGS) entry which is preliminary data.</text>
</comment>
<keyword evidence="4 12" id="KW-0547">Nucleotide-binding</keyword>
<feature type="domain" description="Helicase ATP-binding" evidence="14">
    <location>
        <begin position="109"/>
        <end position="280"/>
    </location>
</feature>
<dbReference type="EC" id="3.6.4.13" evidence="3"/>
<feature type="compositionally biased region" description="Low complexity" evidence="13">
    <location>
        <begin position="599"/>
        <end position="617"/>
    </location>
</feature>
<dbReference type="InterPro" id="IPR011545">
    <property type="entry name" value="DEAD/DEAH_box_helicase_dom"/>
</dbReference>
<evidence type="ECO:0000256" key="1">
    <source>
        <dbReference type="ARBA" id="ARBA00004604"/>
    </source>
</evidence>
<evidence type="ECO:0000256" key="13">
    <source>
        <dbReference type="SAM" id="MobiDB-lite"/>
    </source>
</evidence>
<sequence length="679" mass="75505">MGKRKWKAKKLEKKNKKAQLLQDESKKESAKNFREQTESIPHIKEQLLNADSDEIDSEDELASARKVAAQKNKTKKSGGFQSMGLSHAVLKGVLRRGYKVPTPIQRKTIPVILEGKDVVAMARTGSGKTAAFLVPMFERLRGHSSQGARAIIMAPTRELAMQTLKFAKEIGKFTGLKAAVVLGGDRMDDQFAALHDNPDIIIATPGRFLHVLVEMEMKLKAVEYIVFDEADRLFEMGFADQLQEIITRLPDSRQTLLFSATLPRSLVEFARAGLTDPVLIRLDVDSKLSENLRMSFLSCRDSDKCALLLYLLKHVIKDTEQTVVFAATKHHVEFLNMLLTACGLSVTYIYSSLDQAARKINAARFSLGKVKVLLVTDLAARGIDVPLLDNVINFHFPAKPKLFVHRVGRVARAGRTGVAYSLVSPDELAHFVDLHLFLGRPVKLVPLSGALEGEEDGCLGEVPQSILDDEEADLTQVIKESVDLTSMVKVCRNAFNKYSKSRPAAAPESVKRVKKMVKDGIKLGIHPMFKTIETDEQGVRLQMLNALKQYKPKTTIFEINSTSKKAGFAVMKAKREQDEAILINNEARRREQEDQEGNSSLSSFASTLLPSTSSLPPGKRKASLEADEDDIEAAFDEIVSSKPSQSKKKRLTSPANRKDVKDKENFIQYRPSDFASERG</sequence>
<evidence type="ECO:0000256" key="5">
    <source>
        <dbReference type="ARBA" id="ARBA00022801"/>
    </source>
</evidence>
<feature type="region of interest" description="Disordered" evidence="13">
    <location>
        <begin position="1"/>
        <end position="41"/>
    </location>
</feature>
<keyword evidence="18" id="KW-1185">Reference proteome</keyword>
<dbReference type="PROSITE" id="PS51192">
    <property type="entry name" value="HELICASE_ATP_BIND_1"/>
    <property type="match status" value="1"/>
</dbReference>
<evidence type="ECO:0000256" key="10">
    <source>
        <dbReference type="ARBA" id="ARBA00047984"/>
    </source>
</evidence>
<feature type="compositionally biased region" description="Acidic residues" evidence="13">
    <location>
        <begin position="625"/>
        <end position="635"/>
    </location>
</feature>
<dbReference type="PANTHER" id="PTHR47959:SF8">
    <property type="entry name" value="RNA HELICASE"/>
    <property type="match status" value="1"/>
</dbReference>
<dbReference type="InterPro" id="IPR000629">
    <property type="entry name" value="RNA-helicase_DEAD-box_CS"/>
</dbReference>
<dbReference type="FunFam" id="3.40.50.300:FF:000865">
    <property type="entry name" value="ATP-dependent RNA helicase DDX54"/>
    <property type="match status" value="1"/>
</dbReference>
<dbReference type="InterPro" id="IPR001650">
    <property type="entry name" value="Helicase_C-like"/>
</dbReference>
<dbReference type="SMART" id="SM00490">
    <property type="entry name" value="HELICc"/>
    <property type="match status" value="1"/>
</dbReference>
<dbReference type="PANTHER" id="PTHR47959">
    <property type="entry name" value="ATP-DEPENDENT RNA HELICASE RHLE-RELATED"/>
    <property type="match status" value="1"/>
</dbReference>
<feature type="domain" description="DEAD-box RNA helicase Q" evidence="16">
    <location>
        <begin position="78"/>
        <end position="106"/>
    </location>
</feature>
<evidence type="ECO:0000256" key="12">
    <source>
        <dbReference type="RuleBase" id="RU000492"/>
    </source>
</evidence>
<evidence type="ECO:0000259" key="15">
    <source>
        <dbReference type="PROSITE" id="PS51194"/>
    </source>
</evidence>
<dbReference type="GO" id="GO:0005829">
    <property type="term" value="C:cytosol"/>
    <property type="evidence" value="ECO:0007669"/>
    <property type="project" value="TreeGrafter"/>
</dbReference>
<feature type="domain" description="Helicase C-terminal" evidence="15">
    <location>
        <begin position="311"/>
        <end position="453"/>
    </location>
</feature>
<dbReference type="PROSITE" id="PS51195">
    <property type="entry name" value="Q_MOTIF"/>
    <property type="match status" value="1"/>
</dbReference>
<organism evidence="17 18">
    <name type="scientific">Plakobranchus ocellatus</name>
    <dbReference type="NCBI Taxonomy" id="259542"/>
    <lineage>
        <taxon>Eukaryota</taxon>
        <taxon>Metazoa</taxon>
        <taxon>Spiralia</taxon>
        <taxon>Lophotrochozoa</taxon>
        <taxon>Mollusca</taxon>
        <taxon>Gastropoda</taxon>
        <taxon>Heterobranchia</taxon>
        <taxon>Euthyneura</taxon>
        <taxon>Panpulmonata</taxon>
        <taxon>Sacoglossa</taxon>
        <taxon>Placobranchoidea</taxon>
        <taxon>Plakobranchidae</taxon>
        <taxon>Plakobranchus</taxon>
    </lineage>
</organism>
<evidence type="ECO:0000256" key="7">
    <source>
        <dbReference type="ARBA" id="ARBA00022840"/>
    </source>
</evidence>
<protein>
    <recommendedName>
        <fullName evidence="3">RNA helicase</fullName>
        <ecNumber evidence="3">3.6.4.13</ecNumber>
    </recommendedName>
</protein>
<gene>
    <name evidence="17" type="ORF">PoB_005545100</name>
</gene>
<dbReference type="InterPro" id="IPR014001">
    <property type="entry name" value="Helicase_ATP-bd"/>
</dbReference>
<comment type="subcellular location">
    <subcellularLocation>
        <location evidence="1">Nucleus</location>
        <location evidence="1">Nucleolus</location>
    </subcellularLocation>
</comment>
<evidence type="ECO:0000256" key="6">
    <source>
        <dbReference type="ARBA" id="ARBA00022806"/>
    </source>
</evidence>
<evidence type="ECO:0000256" key="3">
    <source>
        <dbReference type="ARBA" id="ARBA00012552"/>
    </source>
</evidence>
<evidence type="ECO:0000256" key="9">
    <source>
        <dbReference type="ARBA" id="ARBA00023242"/>
    </source>
</evidence>
<keyword evidence="9" id="KW-0539">Nucleus</keyword>